<comment type="caution">
    <text evidence="2">The sequence shown here is derived from an EMBL/GenBank/DDBJ whole genome shotgun (WGS) entry which is preliminary data.</text>
</comment>
<dbReference type="CDD" id="cd00037">
    <property type="entry name" value="CLECT"/>
    <property type="match status" value="1"/>
</dbReference>
<reference evidence="2" key="1">
    <citation type="submission" date="2019-07" db="EMBL/GenBank/DDBJ databases">
        <title>Annotation for the trematode Paragonimus miyazaki's.</title>
        <authorList>
            <person name="Choi Y.-J."/>
        </authorList>
    </citation>
    <scope>NUCLEOTIDE SEQUENCE</scope>
    <source>
        <strain evidence="2">Japan</strain>
    </source>
</reference>
<dbReference type="SUPFAM" id="SSF56436">
    <property type="entry name" value="C-type lectin-like"/>
    <property type="match status" value="1"/>
</dbReference>
<evidence type="ECO:0000259" key="1">
    <source>
        <dbReference type="PROSITE" id="PS50041"/>
    </source>
</evidence>
<sequence>MLLKLSIIKLMRGNYTAILRSQKVTITCILLLMIIYTCSGLQCGNLLQALMRENPTEHRKTVYDLHCTNERCALYVYLEKSYREASNLCKKLTGNLRLLSTNETIYYDTWAGIQGIKAIDTGLDMAWMTDMMEAPEIEYWHTMEPNRHPLDQCAVLQVSKGRRWVTKSCERRFFFLCDFDLRNNAFIT</sequence>
<dbReference type="EMBL" id="JTDE01021345">
    <property type="protein sequence ID" value="KAF7233057.1"/>
    <property type="molecule type" value="Genomic_DNA"/>
</dbReference>
<evidence type="ECO:0000313" key="2">
    <source>
        <dbReference type="EMBL" id="KAF7233057.1"/>
    </source>
</evidence>
<dbReference type="InterPro" id="IPR001304">
    <property type="entry name" value="C-type_lectin-like"/>
</dbReference>
<feature type="domain" description="C-type lectin" evidence="1">
    <location>
        <begin position="68"/>
        <end position="178"/>
    </location>
</feature>
<dbReference type="Gene3D" id="3.10.100.10">
    <property type="entry name" value="Mannose-Binding Protein A, subunit A"/>
    <property type="match status" value="1"/>
</dbReference>
<dbReference type="OrthoDB" id="441660at2759"/>
<dbReference type="InterPro" id="IPR016186">
    <property type="entry name" value="C-type_lectin-like/link_sf"/>
</dbReference>
<accession>A0A8S9YF46</accession>
<keyword evidence="3" id="KW-1185">Reference proteome</keyword>
<evidence type="ECO:0000313" key="3">
    <source>
        <dbReference type="Proteomes" id="UP000822476"/>
    </source>
</evidence>
<protein>
    <recommendedName>
        <fullName evidence="1">C-type lectin domain-containing protein</fullName>
    </recommendedName>
</protein>
<dbReference type="Proteomes" id="UP000822476">
    <property type="component" value="Unassembled WGS sequence"/>
</dbReference>
<dbReference type="Pfam" id="PF00059">
    <property type="entry name" value="Lectin_C"/>
    <property type="match status" value="1"/>
</dbReference>
<name>A0A8S9YF46_9TREM</name>
<proteinExistence type="predicted"/>
<dbReference type="AlphaFoldDB" id="A0A8S9YF46"/>
<dbReference type="PROSITE" id="PS50041">
    <property type="entry name" value="C_TYPE_LECTIN_2"/>
    <property type="match status" value="1"/>
</dbReference>
<dbReference type="InterPro" id="IPR016187">
    <property type="entry name" value="CTDL_fold"/>
</dbReference>
<gene>
    <name evidence="2" type="ORF">EG68_09865</name>
</gene>
<organism evidence="2 3">
    <name type="scientific">Paragonimus skrjabini miyazakii</name>
    <dbReference type="NCBI Taxonomy" id="59628"/>
    <lineage>
        <taxon>Eukaryota</taxon>
        <taxon>Metazoa</taxon>
        <taxon>Spiralia</taxon>
        <taxon>Lophotrochozoa</taxon>
        <taxon>Platyhelminthes</taxon>
        <taxon>Trematoda</taxon>
        <taxon>Digenea</taxon>
        <taxon>Plagiorchiida</taxon>
        <taxon>Troglotremata</taxon>
        <taxon>Troglotrematidae</taxon>
        <taxon>Paragonimus</taxon>
    </lineage>
</organism>